<name>A0A0D8B913_9ACTN</name>
<reference evidence="2" key="1">
    <citation type="submission" date="2015-02" db="EMBL/GenBank/DDBJ databases">
        <title>Draft Genome of Frankia sp. CpI1-S.</title>
        <authorList>
            <person name="Oshone R.T."/>
            <person name="Ngom M."/>
            <person name="Ghodhbane-Gtari F."/>
            <person name="Gtari M."/>
            <person name="Morris K."/>
            <person name="Thomas K."/>
            <person name="Sen A."/>
            <person name="Tisa L.S."/>
        </authorList>
    </citation>
    <scope>NUCLEOTIDE SEQUENCE [LARGE SCALE GENOMIC DNA]</scope>
    <source>
        <strain evidence="2">CpI1-S</strain>
    </source>
</reference>
<organism evidence="1 2">
    <name type="scientific">Frankia torreyi</name>
    <dbReference type="NCBI Taxonomy" id="1856"/>
    <lineage>
        <taxon>Bacteria</taxon>
        <taxon>Bacillati</taxon>
        <taxon>Actinomycetota</taxon>
        <taxon>Actinomycetes</taxon>
        <taxon>Frankiales</taxon>
        <taxon>Frankiaceae</taxon>
        <taxon>Frankia</taxon>
    </lineage>
</organism>
<dbReference type="PATRIC" id="fig|1502723.3.peg.5723"/>
<proteinExistence type="predicted"/>
<gene>
    <name evidence="1" type="ORF">FF36_05313</name>
</gene>
<dbReference type="AlphaFoldDB" id="A0A0D8B913"/>
<dbReference type="RefSeq" id="WP_044887792.1">
    <property type="nucleotide sequence ID" value="NZ_JYFN01000061.1"/>
</dbReference>
<dbReference type="Proteomes" id="UP000032545">
    <property type="component" value="Unassembled WGS sequence"/>
</dbReference>
<comment type="caution">
    <text evidence="1">The sequence shown here is derived from an EMBL/GenBank/DDBJ whole genome shotgun (WGS) entry which is preliminary data.</text>
</comment>
<reference evidence="1 2" key="2">
    <citation type="journal article" date="2016" name="Genome Announc.">
        <title>Permanent Draft Genome Sequences for Two Variants of Frankia sp. Strain CpI1, the First Frankia Strain Isolated from Root Nodules of Comptonia peregrina.</title>
        <authorList>
            <person name="Oshone R."/>
            <person name="Hurst S.G.IV."/>
            <person name="Abebe-Akele F."/>
            <person name="Simpson S."/>
            <person name="Morris K."/>
            <person name="Thomas W.K."/>
            <person name="Tisa L.S."/>
        </authorList>
    </citation>
    <scope>NUCLEOTIDE SEQUENCE [LARGE SCALE GENOMIC DNA]</scope>
    <source>
        <strain evidence="2">CpI1-S</strain>
    </source>
</reference>
<dbReference type="InterPro" id="IPR022385">
    <property type="entry name" value="Rhs_assc_core"/>
</dbReference>
<keyword evidence="2" id="KW-1185">Reference proteome</keyword>
<sequence>MLTDRGGSDAGSCSTSTSPAVYSFSYDQADRLTNTGYTYDLFGRTTTDPYPPAGSSATLGYYVNDLVASETVGSSTRTYALDPARRIRSWTDGSTTSTNHYTSASGDSPAWIGAGTAWTRNITGIGGDLAATQTDTGTVTLQLANLHGDVVATVDDSTSASSPASYAESTEFGSPYFPSTAYPRYGWLGAKQRSRDTDSGLTLMGVRLYDPSLGRFLQTDPEPGGSDNPYDYAHQDPYNTFDLDGKCIQVWRKHCRGKKSVWARGGRLVKAAYAHTEIGFSGCFGVCWGMSAQGLGTKGGALNQWWGWGCCSLGVNYGYSPRRYSARSCQSATVSLPAGYLTKGRSRSLRDVSFGRGVGVGSGAAVGVHALDVIPLGKYCAR</sequence>
<dbReference type="NCBIfam" id="TIGR03696">
    <property type="entry name" value="Rhs_assc_core"/>
    <property type="match status" value="1"/>
</dbReference>
<protein>
    <submittedName>
        <fullName evidence="1">RHS repeat-associated core domain</fullName>
    </submittedName>
</protein>
<evidence type="ECO:0000313" key="2">
    <source>
        <dbReference type="Proteomes" id="UP000032545"/>
    </source>
</evidence>
<dbReference type="Gene3D" id="2.180.10.10">
    <property type="entry name" value="RHS repeat-associated core"/>
    <property type="match status" value="1"/>
</dbReference>
<accession>A0A0D8B913</accession>
<evidence type="ECO:0000313" key="1">
    <source>
        <dbReference type="EMBL" id="KJE20414.1"/>
    </source>
</evidence>
<dbReference type="EMBL" id="JYFN01000061">
    <property type="protein sequence ID" value="KJE20414.1"/>
    <property type="molecule type" value="Genomic_DNA"/>
</dbReference>